<evidence type="ECO:0000256" key="12">
    <source>
        <dbReference type="SAM" id="MobiDB-lite"/>
    </source>
</evidence>
<evidence type="ECO:0000256" key="9">
    <source>
        <dbReference type="ARBA" id="ARBA00022884"/>
    </source>
</evidence>
<dbReference type="SUPFAM" id="SSF52540">
    <property type="entry name" value="P-loop containing nucleoside triphosphate hydrolases"/>
    <property type="match status" value="1"/>
</dbReference>
<dbReference type="InterPro" id="IPR027417">
    <property type="entry name" value="P-loop_NTPase"/>
</dbReference>
<dbReference type="FunFam" id="3.30.1370.50:FF:000002">
    <property type="entry name" value="Immunoglobulin mu DNA-binding protein 2"/>
    <property type="match status" value="1"/>
</dbReference>
<keyword evidence="10" id="KW-0539">Nucleus</keyword>
<feature type="region of interest" description="Disordered" evidence="12">
    <location>
        <begin position="496"/>
        <end position="538"/>
    </location>
</feature>
<dbReference type="Pfam" id="PF13087">
    <property type="entry name" value="AAA_12"/>
    <property type="match status" value="1"/>
</dbReference>
<feature type="compositionally biased region" description="Basic residues" evidence="12">
    <location>
        <begin position="529"/>
        <end position="538"/>
    </location>
</feature>
<feature type="compositionally biased region" description="Low complexity" evidence="12">
    <location>
        <begin position="422"/>
        <end position="431"/>
    </location>
</feature>
<keyword evidence="9" id="KW-0694">RNA-binding</keyword>
<dbReference type="SUPFAM" id="SSF118310">
    <property type="entry name" value="AN1-like Zinc finger"/>
    <property type="match status" value="1"/>
</dbReference>
<evidence type="ECO:0000259" key="14">
    <source>
        <dbReference type="PROSITE" id="PS51061"/>
    </source>
</evidence>
<dbReference type="CDD" id="cd18808">
    <property type="entry name" value="SF1_C_Upf1"/>
    <property type="match status" value="1"/>
</dbReference>
<dbReference type="Gene3D" id="4.10.1110.10">
    <property type="entry name" value="AN1-like Zinc finger"/>
    <property type="match status" value="1"/>
</dbReference>
<dbReference type="Gene3D" id="3.30.1370.50">
    <property type="entry name" value="R3H-like domain"/>
    <property type="match status" value="1"/>
</dbReference>
<feature type="compositionally biased region" description="Basic and acidic residues" evidence="12">
    <location>
        <begin position="501"/>
        <end position="523"/>
    </location>
</feature>
<feature type="domain" description="AN1-type" evidence="13">
    <location>
        <begin position="445"/>
        <end position="494"/>
    </location>
</feature>
<keyword evidence="2" id="KW-0479">Metal-binding</keyword>
<evidence type="ECO:0000259" key="13">
    <source>
        <dbReference type="PROSITE" id="PS51039"/>
    </source>
</evidence>
<dbReference type="SMART" id="SM00393">
    <property type="entry name" value="R3H"/>
    <property type="match status" value="1"/>
</dbReference>
<keyword evidence="5" id="KW-0378">Hydrolase</keyword>
<proteinExistence type="predicted"/>
<dbReference type="PROSITE" id="PS51061">
    <property type="entry name" value="R3H"/>
    <property type="match status" value="1"/>
</dbReference>
<reference evidence="15 16" key="1">
    <citation type="submission" date="2018-01" db="EMBL/GenBank/DDBJ databases">
        <title>Comparison of the Chinese Bamboo Partridge and Red Junglefowl genome sequences highlights the importance of demography in genome evolution.</title>
        <authorList>
            <person name="Tiley G.P."/>
            <person name="Kimball R.T."/>
            <person name="Braun E.L."/>
            <person name="Burleigh J.G."/>
        </authorList>
    </citation>
    <scope>NUCLEOTIDE SEQUENCE [LARGE SCALE GENOMIC DNA]</scope>
    <source>
        <strain evidence="15">RTK389</strain>
        <tissue evidence="15">Blood</tissue>
    </source>
</reference>
<comment type="subcellular location">
    <subcellularLocation>
        <location evidence="1">Nucleus</location>
    </subcellularLocation>
</comment>
<keyword evidence="4 11" id="KW-0863">Zinc-finger</keyword>
<dbReference type="Pfam" id="PF01424">
    <property type="entry name" value="R3H"/>
    <property type="match status" value="1"/>
</dbReference>
<evidence type="ECO:0000256" key="5">
    <source>
        <dbReference type="ARBA" id="ARBA00022801"/>
    </source>
</evidence>
<feature type="non-terminal residue" evidence="15">
    <location>
        <position position="1"/>
    </location>
</feature>
<dbReference type="GO" id="GO:0005524">
    <property type="term" value="F:ATP binding"/>
    <property type="evidence" value="ECO:0007669"/>
    <property type="project" value="UniProtKB-KW"/>
</dbReference>
<feature type="compositionally biased region" description="Basic and acidic residues" evidence="12">
    <location>
        <begin position="371"/>
        <end position="401"/>
    </location>
</feature>
<accession>A0A2P4SVB5</accession>
<evidence type="ECO:0000256" key="10">
    <source>
        <dbReference type="ARBA" id="ARBA00023242"/>
    </source>
</evidence>
<keyword evidence="7" id="KW-0862">Zinc</keyword>
<evidence type="ECO:0000256" key="4">
    <source>
        <dbReference type="ARBA" id="ARBA00022771"/>
    </source>
</evidence>
<evidence type="ECO:0000256" key="6">
    <source>
        <dbReference type="ARBA" id="ARBA00022806"/>
    </source>
</evidence>
<evidence type="ECO:0000256" key="1">
    <source>
        <dbReference type="ARBA" id="ARBA00004123"/>
    </source>
</evidence>
<dbReference type="InterPro" id="IPR000058">
    <property type="entry name" value="Znf_AN1"/>
</dbReference>
<name>A0A2P4SVB5_BAMTH</name>
<dbReference type="GO" id="GO:0016787">
    <property type="term" value="F:hydrolase activity"/>
    <property type="evidence" value="ECO:0007669"/>
    <property type="project" value="UniProtKB-KW"/>
</dbReference>
<feature type="region of interest" description="Disordered" evidence="12">
    <location>
        <begin position="335"/>
        <end position="434"/>
    </location>
</feature>
<keyword evidence="8" id="KW-0067">ATP-binding</keyword>
<dbReference type="GO" id="GO:0008270">
    <property type="term" value="F:zinc ion binding"/>
    <property type="evidence" value="ECO:0007669"/>
    <property type="project" value="UniProtKB-KW"/>
</dbReference>
<dbReference type="InterPro" id="IPR041679">
    <property type="entry name" value="DNA2/NAM7-like_C"/>
</dbReference>
<dbReference type="CDD" id="cd02641">
    <property type="entry name" value="R3H_Smubp-2_like"/>
    <property type="match status" value="1"/>
</dbReference>
<dbReference type="InterPro" id="IPR047187">
    <property type="entry name" value="SF1_C_Upf1"/>
</dbReference>
<dbReference type="InterPro" id="IPR034072">
    <property type="entry name" value="R3H_Smubp-2"/>
</dbReference>
<dbReference type="OrthoDB" id="6513042at2759"/>
<dbReference type="FunFam" id="3.40.50.300:FF:001146">
    <property type="entry name" value="DNA-binding protein SMUBP-2 isoform X1"/>
    <property type="match status" value="1"/>
</dbReference>
<dbReference type="SMART" id="SM00154">
    <property type="entry name" value="ZnF_AN1"/>
    <property type="match status" value="1"/>
</dbReference>
<dbReference type="InterPro" id="IPR035896">
    <property type="entry name" value="AN1-like_Znf"/>
</dbReference>
<evidence type="ECO:0000256" key="11">
    <source>
        <dbReference type="PROSITE-ProRule" id="PRU00449"/>
    </source>
</evidence>
<protein>
    <submittedName>
        <fullName evidence="15">Uncharacterized protein</fullName>
    </submittedName>
</protein>
<dbReference type="PROSITE" id="PS51039">
    <property type="entry name" value="ZF_AN1"/>
    <property type="match status" value="1"/>
</dbReference>
<evidence type="ECO:0000256" key="7">
    <source>
        <dbReference type="ARBA" id="ARBA00022833"/>
    </source>
</evidence>
<dbReference type="Pfam" id="PF01428">
    <property type="entry name" value="zf-AN1"/>
    <property type="match status" value="1"/>
</dbReference>
<evidence type="ECO:0000313" key="16">
    <source>
        <dbReference type="Proteomes" id="UP000237246"/>
    </source>
</evidence>
<feature type="domain" description="R3H" evidence="14">
    <location>
        <begin position="268"/>
        <end position="331"/>
    </location>
</feature>
<evidence type="ECO:0000256" key="2">
    <source>
        <dbReference type="ARBA" id="ARBA00022723"/>
    </source>
</evidence>
<dbReference type="PANTHER" id="PTHR43788:SF8">
    <property type="entry name" value="DNA-BINDING PROTEIN SMUBP-2"/>
    <property type="match status" value="1"/>
</dbReference>
<keyword evidence="6" id="KW-0347">Helicase</keyword>
<feature type="region of interest" description="Disordered" evidence="12">
    <location>
        <begin position="210"/>
        <end position="272"/>
    </location>
</feature>
<evidence type="ECO:0000313" key="15">
    <source>
        <dbReference type="EMBL" id="POI28071.1"/>
    </source>
</evidence>
<dbReference type="GO" id="GO:0005634">
    <property type="term" value="C:nucleus"/>
    <property type="evidence" value="ECO:0007669"/>
    <property type="project" value="UniProtKB-SubCell"/>
</dbReference>
<dbReference type="InterPro" id="IPR050534">
    <property type="entry name" value="Coronavir_polyprotein_1ab"/>
</dbReference>
<dbReference type="PANTHER" id="PTHR43788">
    <property type="entry name" value="DNA2/NAM7 HELICASE FAMILY MEMBER"/>
    <property type="match status" value="1"/>
</dbReference>
<dbReference type="InterPro" id="IPR036867">
    <property type="entry name" value="R3H_dom_sf"/>
</dbReference>
<gene>
    <name evidence="15" type="ORF">CIB84_008179</name>
</gene>
<dbReference type="GO" id="GO:0003677">
    <property type="term" value="F:DNA binding"/>
    <property type="evidence" value="ECO:0007669"/>
    <property type="project" value="UniProtKB-ARBA"/>
</dbReference>
<dbReference type="InterPro" id="IPR001374">
    <property type="entry name" value="R3H_dom"/>
</dbReference>
<dbReference type="GO" id="GO:0003723">
    <property type="term" value="F:RNA binding"/>
    <property type="evidence" value="ECO:0007669"/>
    <property type="project" value="UniProtKB-KW"/>
</dbReference>
<dbReference type="GO" id="GO:0005737">
    <property type="term" value="C:cytoplasm"/>
    <property type="evidence" value="ECO:0007669"/>
    <property type="project" value="TreeGrafter"/>
</dbReference>
<comment type="caution">
    <text evidence="15">The sequence shown here is derived from an EMBL/GenBank/DDBJ whole genome shotgun (WGS) entry which is preliminary data.</text>
</comment>
<organism evidence="15 16">
    <name type="scientific">Bambusicola thoracicus</name>
    <name type="common">Chinese bamboo-partridge</name>
    <name type="synonym">Perdix thoracica</name>
    <dbReference type="NCBI Taxonomy" id="9083"/>
    <lineage>
        <taxon>Eukaryota</taxon>
        <taxon>Metazoa</taxon>
        <taxon>Chordata</taxon>
        <taxon>Craniata</taxon>
        <taxon>Vertebrata</taxon>
        <taxon>Euteleostomi</taxon>
        <taxon>Archelosauria</taxon>
        <taxon>Archosauria</taxon>
        <taxon>Dinosauria</taxon>
        <taxon>Saurischia</taxon>
        <taxon>Theropoda</taxon>
        <taxon>Coelurosauria</taxon>
        <taxon>Aves</taxon>
        <taxon>Neognathae</taxon>
        <taxon>Galloanserae</taxon>
        <taxon>Galliformes</taxon>
        <taxon>Phasianidae</taxon>
        <taxon>Perdicinae</taxon>
        <taxon>Bambusicola</taxon>
    </lineage>
</organism>
<dbReference type="Gene3D" id="3.40.50.300">
    <property type="entry name" value="P-loop containing nucleotide triphosphate hydrolases"/>
    <property type="match status" value="1"/>
</dbReference>
<dbReference type="SUPFAM" id="SSF82708">
    <property type="entry name" value="R3H domain"/>
    <property type="match status" value="1"/>
</dbReference>
<evidence type="ECO:0000256" key="8">
    <source>
        <dbReference type="ARBA" id="ARBA00022840"/>
    </source>
</evidence>
<keyword evidence="16" id="KW-1185">Reference proteome</keyword>
<dbReference type="EMBL" id="PPHD01020959">
    <property type="protein sequence ID" value="POI28071.1"/>
    <property type="molecule type" value="Genomic_DNA"/>
</dbReference>
<keyword evidence="3" id="KW-0547">Nucleotide-binding</keyword>
<dbReference type="GO" id="GO:0043139">
    <property type="term" value="F:5'-3' DNA helicase activity"/>
    <property type="evidence" value="ECO:0007669"/>
    <property type="project" value="TreeGrafter"/>
</dbReference>
<dbReference type="AlphaFoldDB" id="A0A2P4SVB5"/>
<dbReference type="Proteomes" id="UP000237246">
    <property type="component" value="Unassembled WGS sequence"/>
</dbReference>
<sequence length="538" mass="59215">VANIKSLHDICDHLISFFGLDQMICLILFLSKNKDLPGVTCTEETTIPLLLIDTAGCGLLELEVEDEQSKGNPGEVQLAGLHIQALVDAGVKARDIAVVAPYNLQVDMLREHLCHRYPELEIKSVDGFQGREKEAVILSFVRSNRKGEVGFLAEDRRINVAVTRARRHVAIICDSRTVGSQAFLGRLLEHFRQHGQVRTAYEYLDDLVPENYSHGGERQQNTKAPAAPKPQPAPGRKPKAAAKAAPQKQEARCSPSASRPEGESPGTKGDTNKFKAVLEAFLEGDEPQLDFPSSLSPHDRMLIHLLAEEHGLQHISIGEGRDRYISVRKKALNQAAVAPAATQSEQHPPPQPQDSSREAPAPAEPGGRSEGSGKVDLKRLHLERVQREKARREEMAKKEQESNAGTRGSSSRKKDKSVCKGKAAAKTTADSASEEDIDALISAAVKADNTCGFPRCKASITTLGQLCPHCNRRYCLSHHIPEAHARQWISREGVLYPGSSPKDKSLDPTKRAHLQRRLDKKLSDLTNQRKSKKKGKEK</sequence>
<evidence type="ECO:0000256" key="3">
    <source>
        <dbReference type="ARBA" id="ARBA00022741"/>
    </source>
</evidence>